<evidence type="ECO:0000313" key="3">
    <source>
        <dbReference type="Proteomes" id="UP001151760"/>
    </source>
</evidence>
<dbReference type="EMBL" id="BQNB010013326">
    <property type="protein sequence ID" value="GJT14604.1"/>
    <property type="molecule type" value="Genomic_DNA"/>
</dbReference>
<evidence type="ECO:0000256" key="1">
    <source>
        <dbReference type="SAM" id="Phobius"/>
    </source>
</evidence>
<keyword evidence="1" id="KW-0472">Membrane</keyword>
<gene>
    <name evidence="2" type="ORF">Tco_0861646</name>
</gene>
<accession>A0ABQ5BP11</accession>
<reference evidence="2" key="2">
    <citation type="submission" date="2022-01" db="EMBL/GenBank/DDBJ databases">
        <authorList>
            <person name="Yamashiro T."/>
            <person name="Shiraishi A."/>
            <person name="Satake H."/>
            <person name="Nakayama K."/>
        </authorList>
    </citation>
    <scope>NUCLEOTIDE SEQUENCE</scope>
</reference>
<reference evidence="2" key="1">
    <citation type="journal article" date="2022" name="Int. J. Mol. Sci.">
        <title>Draft Genome of Tanacetum Coccineum: Genomic Comparison of Closely Related Tanacetum-Family Plants.</title>
        <authorList>
            <person name="Yamashiro T."/>
            <person name="Shiraishi A."/>
            <person name="Nakayama K."/>
            <person name="Satake H."/>
        </authorList>
    </citation>
    <scope>NUCLEOTIDE SEQUENCE</scope>
</reference>
<organism evidence="2 3">
    <name type="scientific">Tanacetum coccineum</name>
    <dbReference type="NCBI Taxonomy" id="301880"/>
    <lineage>
        <taxon>Eukaryota</taxon>
        <taxon>Viridiplantae</taxon>
        <taxon>Streptophyta</taxon>
        <taxon>Embryophyta</taxon>
        <taxon>Tracheophyta</taxon>
        <taxon>Spermatophyta</taxon>
        <taxon>Magnoliopsida</taxon>
        <taxon>eudicotyledons</taxon>
        <taxon>Gunneridae</taxon>
        <taxon>Pentapetalae</taxon>
        <taxon>asterids</taxon>
        <taxon>campanulids</taxon>
        <taxon>Asterales</taxon>
        <taxon>Asteraceae</taxon>
        <taxon>Asteroideae</taxon>
        <taxon>Anthemideae</taxon>
        <taxon>Anthemidinae</taxon>
        <taxon>Tanacetum</taxon>
    </lineage>
</organism>
<keyword evidence="1" id="KW-0812">Transmembrane</keyword>
<dbReference type="Proteomes" id="UP001151760">
    <property type="component" value="Unassembled WGS sequence"/>
</dbReference>
<feature type="transmembrane region" description="Helical" evidence="1">
    <location>
        <begin position="42"/>
        <end position="63"/>
    </location>
</feature>
<feature type="transmembrane region" description="Helical" evidence="1">
    <location>
        <begin position="75"/>
        <end position="93"/>
    </location>
</feature>
<keyword evidence="1" id="KW-1133">Transmembrane helix</keyword>
<protein>
    <submittedName>
        <fullName evidence="2">Uncharacterized protein</fullName>
    </submittedName>
</protein>
<name>A0ABQ5BP11_9ASTR</name>
<evidence type="ECO:0000313" key="2">
    <source>
        <dbReference type="EMBL" id="GJT14604.1"/>
    </source>
</evidence>
<comment type="caution">
    <text evidence="2">The sequence shown here is derived from an EMBL/GenBank/DDBJ whole genome shotgun (WGS) entry which is preliminary data.</text>
</comment>
<sequence>MANRRDLRHTAFALFTSAGRVSPVSSSTNTCLLRCAKLVDAILLSALAFLFSLLRTCLIENILKTLVSVLSFSKYRIMSASFAMYVLLTWLATNRESTFSWRFFTPISSAICNPAIKDLYSDSLLVALNLNLRA</sequence>
<keyword evidence="3" id="KW-1185">Reference proteome</keyword>
<proteinExistence type="predicted"/>